<dbReference type="PATRIC" id="fig|199198.4.peg.4471"/>
<organism evidence="1 2">
    <name type="scientific">Pseudomonas syringae pv. aceris</name>
    <dbReference type="NCBI Taxonomy" id="199198"/>
    <lineage>
        <taxon>Bacteria</taxon>
        <taxon>Pseudomonadati</taxon>
        <taxon>Pseudomonadota</taxon>
        <taxon>Gammaproteobacteria</taxon>
        <taxon>Pseudomonadales</taxon>
        <taxon>Pseudomonadaceae</taxon>
        <taxon>Pseudomonas</taxon>
        <taxon>Pseudomonas syringae</taxon>
    </lineage>
</organism>
<dbReference type="RefSeq" id="WP_004406585.1">
    <property type="nucleotide sequence ID" value="NZ_LGAR01000055.1"/>
</dbReference>
<evidence type="ECO:0008006" key="3">
    <source>
        <dbReference type="Google" id="ProtNLM"/>
    </source>
</evidence>
<dbReference type="PIRSF" id="PIRSF033736">
    <property type="entry name" value="UCP033763"/>
    <property type="match status" value="1"/>
</dbReference>
<protein>
    <recommendedName>
        <fullName evidence="3">DUF2000 domain-containing protein</fullName>
    </recommendedName>
</protein>
<dbReference type="EMBL" id="LJPM01000317">
    <property type="protein sequence ID" value="KPW18435.1"/>
    <property type="molecule type" value="Genomic_DNA"/>
</dbReference>
<accession>A0A0L8IUW0</accession>
<evidence type="ECO:0000313" key="1">
    <source>
        <dbReference type="EMBL" id="KPW18435.1"/>
    </source>
</evidence>
<proteinExistence type="predicted"/>
<dbReference type="Proteomes" id="UP000050297">
    <property type="component" value="Unassembled WGS sequence"/>
</dbReference>
<dbReference type="Gene3D" id="3.40.1490.10">
    <property type="entry name" value="Bit1"/>
    <property type="match status" value="1"/>
</dbReference>
<comment type="caution">
    <text evidence="1">The sequence shown here is derived from an EMBL/GenBank/DDBJ whole genome shotgun (WGS) entry which is preliminary data.</text>
</comment>
<dbReference type="AlphaFoldDB" id="A0A0L8IUW0"/>
<name>A0A0L8IUW0_PSESX</name>
<reference evidence="1 2" key="1">
    <citation type="submission" date="2015-09" db="EMBL/GenBank/DDBJ databases">
        <title>Genome announcement of multiple Pseudomonas syringae strains.</title>
        <authorList>
            <person name="Thakur S."/>
            <person name="Wang P.W."/>
            <person name="Gong Y."/>
            <person name="Weir B.S."/>
            <person name="Guttman D.S."/>
        </authorList>
    </citation>
    <scope>NUCLEOTIDE SEQUENCE [LARGE SCALE GENOMIC DNA]</scope>
    <source>
        <strain evidence="1 2">ICMP2802</strain>
    </source>
</reference>
<dbReference type="Pfam" id="PF09391">
    <property type="entry name" value="DUF2000"/>
    <property type="match status" value="1"/>
</dbReference>
<dbReference type="InterPro" id="IPR017021">
    <property type="entry name" value="UCP033763"/>
</dbReference>
<dbReference type="InterPro" id="IPR023476">
    <property type="entry name" value="Pep_tRNA_hydro_II_dom_sf"/>
</dbReference>
<dbReference type="SUPFAM" id="SSF102462">
    <property type="entry name" value="Peptidyl-tRNA hydrolase II"/>
    <property type="match status" value="1"/>
</dbReference>
<gene>
    <name evidence="1" type="ORF">ALO91_02102</name>
</gene>
<sequence>MNFDAALHKCVIVVDKALGLGHAANAVSVIGVSMGRSVEGLVGPDMQSSDSVNYPGVIYAPLPILLSSNESLHELQEKALADDEIFSIPFSALAQSCKTYQEYESRISEADSSSIELVAIGLIGPKKKISKLSGNFPLFKQLSQ</sequence>
<evidence type="ECO:0000313" key="2">
    <source>
        <dbReference type="Proteomes" id="UP000050297"/>
    </source>
</evidence>
<dbReference type="InterPro" id="IPR018988">
    <property type="entry name" value="DUF2000"/>
</dbReference>